<evidence type="ECO:0000313" key="3">
    <source>
        <dbReference type="Proteomes" id="UP000326857"/>
    </source>
</evidence>
<evidence type="ECO:0000256" key="1">
    <source>
        <dbReference type="SAM" id="MobiDB-lite"/>
    </source>
</evidence>
<dbReference type="EMBL" id="CABVLI010000039">
    <property type="protein sequence ID" value="VVT14865.1"/>
    <property type="molecule type" value="Genomic_DNA"/>
</dbReference>
<feature type="compositionally biased region" description="Basic and acidic residues" evidence="1">
    <location>
        <begin position="404"/>
        <end position="432"/>
    </location>
</feature>
<dbReference type="AlphaFoldDB" id="A0A5E7Z779"/>
<reference evidence="2 3" key="1">
    <citation type="submission" date="2019-09" db="EMBL/GenBank/DDBJ databases">
        <authorList>
            <person name="Dittami M. S."/>
        </authorList>
    </citation>
    <scope>NUCLEOTIDE SEQUENCE [LARGE SCALE GENOMIC DNA]</scope>
    <source>
        <strain evidence="2">SPHINGO391</strain>
    </source>
</reference>
<evidence type="ECO:0000313" key="2">
    <source>
        <dbReference type="EMBL" id="VVT14865.1"/>
    </source>
</evidence>
<protein>
    <submittedName>
        <fullName evidence="2">Uncharacterized protein</fullName>
    </submittedName>
</protein>
<feature type="region of interest" description="Disordered" evidence="1">
    <location>
        <begin position="404"/>
        <end position="451"/>
    </location>
</feature>
<sequence>MRHDALSEIDRDPARFEEQPLTILRHASSAAEKVDLVGEGGRDLHRPDMVPEVRIVARRGVIMQDQEIADAVIFHVDHAVEFGPVRRGDTVSAHILREQLDQLRDRHLREIDARRFERLEEPRRKADRDDVADPAAAAATGAELENSRIGERRALDRGDQCIGGGLVREMRARIDIAVANAVLERDAPLPPGWFRGRARIGLDRPVRRGAGHRDGAVAGQPARPVFPGFGHRVAEQQAAEPRTIDEQVALDRFARVQAERADVAVQRIPVDRHDPRFGPARAVGFGKMAEIGAEQRRIELIGITEARGQIVGRAIRDGEAVALGGGDRDRIVADRPGAACRGKAEPVMVEADIVERSAETAERVNVAVADRAEIAEVDPELEGRMRGAHEIGLVQAQAFDEGTDVRQRCLTDPDDPDIRRLDQMDRARDRQQPHKRRGRHPPSRPAAHHDDPRFAHIHWPSIVAPHRFAQPLIVRAVPNLLHFGNTSDVSDISVFQIVLFNL</sequence>
<gene>
    <name evidence="2" type="ORF">SPHINGO391_440277</name>
</gene>
<feature type="region of interest" description="Disordered" evidence="1">
    <location>
        <begin position="122"/>
        <end position="145"/>
    </location>
</feature>
<accession>A0A5E7Z779</accession>
<name>A0A5E7Z779_9SPHN</name>
<dbReference type="Proteomes" id="UP000326857">
    <property type="component" value="Unassembled WGS sequence"/>
</dbReference>
<organism evidence="2 3">
    <name type="scientific">Sphingomonas aurantiaca</name>
    <dbReference type="NCBI Taxonomy" id="185949"/>
    <lineage>
        <taxon>Bacteria</taxon>
        <taxon>Pseudomonadati</taxon>
        <taxon>Pseudomonadota</taxon>
        <taxon>Alphaproteobacteria</taxon>
        <taxon>Sphingomonadales</taxon>
        <taxon>Sphingomonadaceae</taxon>
        <taxon>Sphingomonas</taxon>
    </lineage>
</organism>
<feature type="compositionally biased region" description="Basic and acidic residues" evidence="1">
    <location>
        <begin position="122"/>
        <end position="131"/>
    </location>
</feature>
<feature type="compositionally biased region" description="Low complexity" evidence="1">
    <location>
        <begin position="133"/>
        <end position="142"/>
    </location>
</feature>
<proteinExistence type="predicted"/>
<feature type="compositionally biased region" description="Basic residues" evidence="1">
    <location>
        <begin position="433"/>
        <end position="442"/>
    </location>
</feature>